<reference evidence="3" key="2">
    <citation type="submission" date="2020-05" db="UniProtKB">
        <authorList>
            <consortium name="EnsemblMetazoa"/>
        </authorList>
    </citation>
    <scope>IDENTIFICATION</scope>
    <source>
        <strain evidence="3">wikel</strain>
    </source>
</reference>
<sequence>MEAAAVKVIRQCRRKASSTDRGIRRADKYARSALFVSRIADRANTAAKYVDATTVEHPISAASRPDGRNLAAPAPNPKFTK</sequence>
<proteinExistence type="predicted"/>
<dbReference type="VEuPathDB" id="VectorBase:ISCW007150"/>
<dbReference type="EMBL" id="DS787602">
    <property type="protein sequence ID" value="EEC09968.1"/>
    <property type="molecule type" value="Genomic_DNA"/>
</dbReference>
<dbReference type="HOGENOM" id="CLU_2576506_0_0_1"/>
<dbReference type="VEuPathDB" id="VectorBase:ISCI007150"/>
<evidence type="ECO:0000313" key="3">
    <source>
        <dbReference type="EnsemblMetazoa" id="ISCW007150-PA"/>
    </source>
</evidence>
<evidence type="ECO:0000256" key="1">
    <source>
        <dbReference type="SAM" id="MobiDB-lite"/>
    </source>
</evidence>
<dbReference type="Proteomes" id="UP000001555">
    <property type="component" value="Unassembled WGS sequence"/>
</dbReference>
<keyword evidence="4" id="KW-1185">Reference proteome</keyword>
<gene>
    <name evidence="2" type="ORF">IscW_ISCW007150</name>
</gene>
<dbReference type="AlphaFoldDB" id="B7PTP6"/>
<organism>
    <name type="scientific">Ixodes scapularis</name>
    <name type="common">Black-legged tick</name>
    <name type="synonym">Deer tick</name>
    <dbReference type="NCBI Taxonomy" id="6945"/>
    <lineage>
        <taxon>Eukaryota</taxon>
        <taxon>Metazoa</taxon>
        <taxon>Ecdysozoa</taxon>
        <taxon>Arthropoda</taxon>
        <taxon>Chelicerata</taxon>
        <taxon>Arachnida</taxon>
        <taxon>Acari</taxon>
        <taxon>Parasitiformes</taxon>
        <taxon>Ixodida</taxon>
        <taxon>Ixodoidea</taxon>
        <taxon>Ixodidae</taxon>
        <taxon>Ixodinae</taxon>
        <taxon>Ixodes</taxon>
    </lineage>
</organism>
<dbReference type="EMBL" id="ABJB010484248">
    <property type="status" value="NOT_ANNOTATED_CDS"/>
    <property type="molecule type" value="Genomic_DNA"/>
</dbReference>
<evidence type="ECO:0000313" key="2">
    <source>
        <dbReference type="EMBL" id="EEC09968.1"/>
    </source>
</evidence>
<dbReference type="InParanoid" id="B7PTP6"/>
<accession>B7PTP6</accession>
<reference evidence="2 4" key="1">
    <citation type="submission" date="2008-03" db="EMBL/GenBank/DDBJ databases">
        <title>Annotation of Ixodes scapularis.</title>
        <authorList>
            <consortium name="Ixodes scapularis Genome Project Consortium"/>
            <person name="Caler E."/>
            <person name="Hannick L.I."/>
            <person name="Bidwell S."/>
            <person name="Joardar V."/>
            <person name="Thiagarajan M."/>
            <person name="Amedeo P."/>
            <person name="Galinsky K.J."/>
            <person name="Schobel S."/>
            <person name="Inman J."/>
            <person name="Hostetler J."/>
            <person name="Miller J."/>
            <person name="Hammond M."/>
            <person name="Megy K."/>
            <person name="Lawson D."/>
            <person name="Kodira C."/>
            <person name="Sutton G."/>
            <person name="Meyer J."/>
            <person name="Hill C.A."/>
            <person name="Birren B."/>
            <person name="Nene V."/>
            <person name="Collins F."/>
            <person name="Alarcon-Chaidez F."/>
            <person name="Wikel S."/>
            <person name="Strausberg R."/>
        </authorList>
    </citation>
    <scope>NUCLEOTIDE SEQUENCE [LARGE SCALE GENOMIC DNA]</scope>
    <source>
        <strain evidence="4">Wikel</strain>
        <strain evidence="2">Wikel colony</strain>
    </source>
</reference>
<protein>
    <submittedName>
        <fullName evidence="2 3">Uncharacterized protein</fullName>
    </submittedName>
</protein>
<evidence type="ECO:0000313" key="4">
    <source>
        <dbReference type="Proteomes" id="UP000001555"/>
    </source>
</evidence>
<name>B7PTP6_IXOSC</name>
<feature type="region of interest" description="Disordered" evidence="1">
    <location>
        <begin position="60"/>
        <end position="81"/>
    </location>
</feature>
<dbReference type="PaxDb" id="6945-B7PTP6"/>
<dbReference type="EnsemblMetazoa" id="ISCW007150-RA">
    <property type="protein sequence ID" value="ISCW007150-PA"/>
    <property type="gene ID" value="ISCW007150"/>
</dbReference>